<sequence>MAVLDKSKLNQSFRNQVNNGVQSKEPNSANSILSSVKQRSLSFIFQGICGEEIDKVQV</sequence>
<reference evidence="2 3" key="1">
    <citation type="submission" date="2024-01" db="EMBL/GenBank/DDBJ databases">
        <authorList>
            <person name="Waweru B."/>
        </authorList>
    </citation>
    <scope>NUCLEOTIDE SEQUENCE [LARGE SCALE GENOMIC DNA]</scope>
</reference>
<accession>A0AAV1QR24</accession>
<dbReference type="AlphaFoldDB" id="A0AAV1QR24"/>
<comment type="caution">
    <text evidence="2">The sequence shown here is derived from an EMBL/GenBank/DDBJ whole genome shotgun (WGS) entry which is preliminary data.</text>
</comment>
<evidence type="ECO:0000313" key="2">
    <source>
        <dbReference type="EMBL" id="CAK7323453.1"/>
    </source>
</evidence>
<evidence type="ECO:0000256" key="1">
    <source>
        <dbReference type="SAM" id="MobiDB-lite"/>
    </source>
</evidence>
<organism evidence="2 3">
    <name type="scientific">Dovyalis caffra</name>
    <dbReference type="NCBI Taxonomy" id="77055"/>
    <lineage>
        <taxon>Eukaryota</taxon>
        <taxon>Viridiplantae</taxon>
        <taxon>Streptophyta</taxon>
        <taxon>Embryophyta</taxon>
        <taxon>Tracheophyta</taxon>
        <taxon>Spermatophyta</taxon>
        <taxon>Magnoliopsida</taxon>
        <taxon>eudicotyledons</taxon>
        <taxon>Gunneridae</taxon>
        <taxon>Pentapetalae</taxon>
        <taxon>rosids</taxon>
        <taxon>fabids</taxon>
        <taxon>Malpighiales</taxon>
        <taxon>Salicaceae</taxon>
        <taxon>Flacourtieae</taxon>
        <taxon>Dovyalis</taxon>
    </lineage>
</organism>
<feature type="non-terminal residue" evidence="2">
    <location>
        <position position="58"/>
    </location>
</feature>
<dbReference type="Proteomes" id="UP001314170">
    <property type="component" value="Unassembled WGS sequence"/>
</dbReference>
<feature type="compositionally biased region" description="Polar residues" evidence="1">
    <location>
        <begin position="9"/>
        <end position="29"/>
    </location>
</feature>
<dbReference type="EMBL" id="CAWUPB010000127">
    <property type="protein sequence ID" value="CAK7323453.1"/>
    <property type="molecule type" value="Genomic_DNA"/>
</dbReference>
<proteinExistence type="predicted"/>
<feature type="region of interest" description="Disordered" evidence="1">
    <location>
        <begin position="1"/>
        <end position="29"/>
    </location>
</feature>
<evidence type="ECO:0000313" key="3">
    <source>
        <dbReference type="Proteomes" id="UP001314170"/>
    </source>
</evidence>
<gene>
    <name evidence="2" type="ORF">DCAF_LOCUS1082</name>
</gene>
<keyword evidence="3" id="KW-1185">Reference proteome</keyword>
<name>A0AAV1QR24_9ROSI</name>
<protein>
    <submittedName>
        <fullName evidence="2">Uncharacterized protein</fullName>
    </submittedName>
</protein>